<keyword evidence="3" id="KW-1185">Reference proteome</keyword>
<dbReference type="AlphaFoldDB" id="A0AAE0KP99"/>
<evidence type="ECO:0000313" key="2">
    <source>
        <dbReference type="EMBL" id="KAK3255469.1"/>
    </source>
</evidence>
<comment type="caution">
    <text evidence="2">The sequence shown here is derived from an EMBL/GenBank/DDBJ whole genome shotgun (WGS) entry which is preliminary data.</text>
</comment>
<organism evidence="2 3">
    <name type="scientific">Cymbomonas tetramitiformis</name>
    <dbReference type="NCBI Taxonomy" id="36881"/>
    <lineage>
        <taxon>Eukaryota</taxon>
        <taxon>Viridiplantae</taxon>
        <taxon>Chlorophyta</taxon>
        <taxon>Pyramimonadophyceae</taxon>
        <taxon>Pyramimonadales</taxon>
        <taxon>Pyramimonadaceae</taxon>
        <taxon>Cymbomonas</taxon>
    </lineage>
</organism>
<dbReference type="EMBL" id="LGRX02022563">
    <property type="protein sequence ID" value="KAK3255469.1"/>
    <property type="molecule type" value="Genomic_DNA"/>
</dbReference>
<protein>
    <submittedName>
        <fullName evidence="2">Uncharacterized protein</fullName>
    </submittedName>
</protein>
<proteinExistence type="predicted"/>
<evidence type="ECO:0000313" key="3">
    <source>
        <dbReference type="Proteomes" id="UP001190700"/>
    </source>
</evidence>
<accession>A0AAE0KP99</accession>
<feature type="coiled-coil region" evidence="1">
    <location>
        <begin position="83"/>
        <end position="149"/>
    </location>
</feature>
<sequence length="227" mass="24904">MRISLRREVAECSPSRCRSVRVGGVLPSPRCRREVAGTPINGAQACEGGVRVAEYREREGNVSAVGWRGQDLHTLRSENSDALSSLSQELASEQRQVEEKQQQAQRDIVEANRRADGAEKELLQSLADLEAERLRAAALQEEAMRAGAELGAHQARIQMLSDELDQAHCKAESVAKDYELLNSTMEGVEHNIAAALEKSAEDDAKAACMAQELEADRLAIIRLQESV</sequence>
<name>A0AAE0KP99_9CHLO</name>
<evidence type="ECO:0000256" key="1">
    <source>
        <dbReference type="SAM" id="Coils"/>
    </source>
</evidence>
<gene>
    <name evidence="2" type="ORF">CYMTET_35348</name>
</gene>
<reference evidence="2 3" key="1">
    <citation type="journal article" date="2015" name="Genome Biol. Evol.">
        <title>Comparative Genomics of a Bacterivorous Green Alga Reveals Evolutionary Causalities and Consequences of Phago-Mixotrophic Mode of Nutrition.</title>
        <authorList>
            <person name="Burns J.A."/>
            <person name="Paasch A."/>
            <person name="Narechania A."/>
            <person name="Kim E."/>
        </authorList>
    </citation>
    <scope>NUCLEOTIDE SEQUENCE [LARGE SCALE GENOMIC DNA]</scope>
    <source>
        <strain evidence="2 3">PLY_AMNH</strain>
    </source>
</reference>
<dbReference type="Proteomes" id="UP001190700">
    <property type="component" value="Unassembled WGS sequence"/>
</dbReference>
<keyword evidence="1" id="KW-0175">Coiled coil</keyword>
<feature type="non-terminal residue" evidence="2">
    <location>
        <position position="227"/>
    </location>
</feature>